<accession>A0A1B1LRQ1</accession>
<sequence length="88" mass="10267">MWLANRQFEGVITLRCDVSESDFRVVLIFYLMLPGQFQRVFESYWLANLRTNHHPGIQEGSGRQQSYDMKKFIGYGFLSARMTRGGVI</sequence>
<reference evidence="1" key="1">
    <citation type="journal article" date="2016" name="Antimicrob. Agents Chemother.">
        <title>Genetic Characterization of a blaVEB-2-carrying plasmid in Vibrio parahaemolyticus.</title>
        <authorList>
            <person name="Li R."/>
            <person name="Ye L."/>
            <person name="Zheng Z."/>
            <person name="Chan E.W."/>
            <person name="Chen S."/>
        </authorList>
    </citation>
    <scope>NUCLEOTIDE SEQUENCE</scope>
    <source>
        <strain evidence="1">VPS92</strain>
        <plasmid evidence="1">pVPS92-VEB</plasmid>
    </source>
</reference>
<protein>
    <submittedName>
        <fullName evidence="1">Uncharacterized protein</fullName>
    </submittedName>
</protein>
<name>A0A1B1LRQ1_VIBPH</name>
<geneLocation type="plasmid" evidence="1">
    <name>pVPS92-VEB</name>
</geneLocation>
<evidence type="ECO:0000313" key="1">
    <source>
        <dbReference type="EMBL" id="ANS55709.1"/>
    </source>
</evidence>
<dbReference type="EMBL" id="KU356480">
    <property type="protein sequence ID" value="ANS55709.1"/>
    <property type="molecule type" value="Genomic_DNA"/>
</dbReference>
<keyword evidence="1" id="KW-0614">Plasmid</keyword>
<proteinExistence type="predicted"/>
<organism evidence="1">
    <name type="scientific">Vibrio parahaemolyticus</name>
    <dbReference type="NCBI Taxonomy" id="670"/>
    <lineage>
        <taxon>Bacteria</taxon>
        <taxon>Pseudomonadati</taxon>
        <taxon>Pseudomonadota</taxon>
        <taxon>Gammaproteobacteria</taxon>
        <taxon>Vibrionales</taxon>
        <taxon>Vibrionaceae</taxon>
        <taxon>Vibrio</taxon>
    </lineage>
</organism>
<dbReference type="AlphaFoldDB" id="A0A1B1LRQ1"/>